<keyword evidence="3" id="KW-1185">Reference proteome</keyword>
<dbReference type="EMBL" id="FOOU01000008">
    <property type="protein sequence ID" value="SFG55649.1"/>
    <property type="molecule type" value="Genomic_DNA"/>
</dbReference>
<name>A0A1I2SUV9_9GAMM</name>
<evidence type="ECO:0000313" key="3">
    <source>
        <dbReference type="Proteomes" id="UP000198623"/>
    </source>
</evidence>
<accession>A0A1I2SUV9</accession>
<evidence type="ECO:0000259" key="1">
    <source>
        <dbReference type="Pfam" id="PF18796"/>
    </source>
</evidence>
<protein>
    <recommendedName>
        <fullName evidence="1">Large polyvalent protein-associated domain-containing protein</fullName>
    </recommendedName>
</protein>
<sequence>MTLSREFYRHGPDVRQGLPVSFVDVRQRFDFSSIRIGRWVTRPEQVRAAGLFYDALVDLMSILQCPEPLISLRGTLSLQYGIGGRPGVAAHYQPSMRCFSLAKNAGPGSIAHEWFHALDHYLGATAFDDAPSGMFASKAWLSEATPVVHPLNDDLYACFRSIMLDEDGKSPSPLFQVSARVDKAMKQVYYSQPEELCARAFEAFIQDAAITNNFLVSGTKATTEAQQGLYPVGKQRERINRAFQHYFNRLGSALNSEIRRNAC</sequence>
<proteinExistence type="predicted"/>
<dbReference type="RefSeq" id="WP_090728553.1">
    <property type="nucleotide sequence ID" value="NZ_FOOU01000008.1"/>
</dbReference>
<gene>
    <name evidence="2" type="ORF">SAMN05216175_108157</name>
</gene>
<organism evidence="2 3">
    <name type="scientific">Neptunomonas qingdaonensis</name>
    <dbReference type="NCBI Taxonomy" id="1045558"/>
    <lineage>
        <taxon>Bacteria</taxon>
        <taxon>Pseudomonadati</taxon>
        <taxon>Pseudomonadota</taxon>
        <taxon>Gammaproteobacteria</taxon>
        <taxon>Oceanospirillales</taxon>
        <taxon>Oceanospirillaceae</taxon>
        <taxon>Neptunomonas</taxon>
    </lineage>
</organism>
<dbReference type="NCBIfam" id="NF041907">
    <property type="entry name" value="CLCA_X"/>
    <property type="match status" value="1"/>
</dbReference>
<dbReference type="InterPro" id="IPR041047">
    <property type="entry name" value="LPD1"/>
</dbReference>
<evidence type="ECO:0000313" key="2">
    <source>
        <dbReference type="EMBL" id="SFG55649.1"/>
    </source>
</evidence>
<dbReference type="Pfam" id="PF18796">
    <property type="entry name" value="LPD1"/>
    <property type="match status" value="1"/>
</dbReference>
<dbReference type="OrthoDB" id="343736at2"/>
<reference evidence="3" key="1">
    <citation type="submission" date="2016-10" db="EMBL/GenBank/DDBJ databases">
        <authorList>
            <person name="Varghese N."/>
            <person name="Submissions S."/>
        </authorList>
    </citation>
    <scope>NUCLEOTIDE SEQUENCE [LARGE SCALE GENOMIC DNA]</scope>
    <source>
        <strain evidence="3">CGMCC 1.10971</strain>
    </source>
</reference>
<feature type="domain" description="Large polyvalent protein-associated" evidence="1">
    <location>
        <begin position="182"/>
        <end position="253"/>
    </location>
</feature>
<dbReference type="STRING" id="1045558.SAMN05216175_108157"/>
<dbReference type="Proteomes" id="UP000198623">
    <property type="component" value="Unassembled WGS sequence"/>
</dbReference>
<dbReference type="AlphaFoldDB" id="A0A1I2SUV9"/>